<dbReference type="PROSITE" id="PS50883">
    <property type="entry name" value="EAL"/>
    <property type="match status" value="1"/>
</dbReference>
<name>A0A1T4Y441_9BACT</name>
<dbReference type="Pfam" id="PF00563">
    <property type="entry name" value="EAL"/>
    <property type="match status" value="1"/>
</dbReference>
<dbReference type="Gene3D" id="3.20.20.450">
    <property type="entry name" value="EAL domain"/>
    <property type="match status" value="1"/>
</dbReference>
<evidence type="ECO:0000259" key="1">
    <source>
        <dbReference type="PROSITE" id="PS50883"/>
    </source>
</evidence>
<reference evidence="3 4" key="1">
    <citation type="submission" date="2017-02" db="EMBL/GenBank/DDBJ databases">
        <authorList>
            <person name="Peterson S.W."/>
        </authorList>
    </citation>
    <scope>NUCLEOTIDE SEQUENCE [LARGE SCALE GENOMIC DNA]</scope>
    <source>
        <strain evidence="3 4">DSM 16080</strain>
    </source>
</reference>
<dbReference type="EMBL" id="FUYC01000027">
    <property type="protein sequence ID" value="SKA96559.1"/>
    <property type="molecule type" value="Genomic_DNA"/>
</dbReference>
<sequence>MTQTPTPLPTDSGESVFIARQPIFTAEQKVWGYELLFRSSATANTAGVLDDDLATSQVIADGFTLARPGLSQGQRVLINFPERLLLEEAPMALPPSLCVVEVLETVTPSQEVLEIIKRLKSEGYTVAMDDYIGEAALDPFLDLADILKVDILALDSDPERIRQALDRVKGRKLQLLAEKVENETVFAQCRELGFTLFQGFFFSKPEILPGRKVPAGAAAKLSLLKELSSPDFESSRIAEIINTDPALSYRLFRYVNSAAFGLSRKVESVRHAVNLIGQKPLVHWLQAVILADLNPSARASEVSFLSLQRAKFMGELAPALQISSQTAFTLGLFSMLDALLRIDMEQVLESLPLEAELADVLTGRAQGALHSMLVLARSYEKADVPAIVEHCERLGLDQSLSDAACVQAMNWVQSVLGLGE</sequence>
<dbReference type="Proteomes" id="UP000190027">
    <property type="component" value="Unassembled WGS sequence"/>
</dbReference>
<dbReference type="PROSITE" id="PS51833">
    <property type="entry name" value="HDOD"/>
    <property type="match status" value="1"/>
</dbReference>
<feature type="domain" description="HDOD" evidence="2">
    <location>
        <begin position="213"/>
        <end position="400"/>
    </location>
</feature>
<accession>A0A1T4Y441</accession>
<dbReference type="Pfam" id="PF08668">
    <property type="entry name" value="HDOD"/>
    <property type="match status" value="1"/>
</dbReference>
<organism evidence="3 4">
    <name type="scientific">Paucidesulfovibrio gracilis DSM 16080</name>
    <dbReference type="NCBI Taxonomy" id="1121449"/>
    <lineage>
        <taxon>Bacteria</taxon>
        <taxon>Pseudomonadati</taxon>
        <taxon>Thermodesulfobacteriota</taxon>
        <taxon>Desulfovibrionia</taxon>
        <taxon>Desulfovibrionales</taxon>
        <taxon>Desulfovibrionaceae</taxon>
        <taxon>Paucidesulfovibrio</taxon>
    </lineage>
</organism>
<dbReference type="AlphaFoldDB" id="A0A1T4Y441"/>
<dbReference type="InterPro" id="IPR013976">
    <property type="entry name" value="HDOD"/>
</dbReference>
<protein>
    <submittedName>
        <fullName evidence="3">EAL and modified HD-GYP domain-containing signal transduction protein</fullName>
    </submittedName>
</protein>
<dbReference type="SUPFAM" id="SSF141868">
    <property type="entry name" value="EAL domain-like"/>
    <property type="match status" value="1"/>
</dbReference>
<dbReference type="InterPro" id="IPR035919">
    <property type="entry name" value="EAL_sf"/>
</dbReference>
<dbReference type="InterPro" id="IPR001633">
    <property type="entry name" value="EAL_dom"/>
</dbReference>
<dbReference type="PANTHER" id="PTHR33525">
    <property type="match status" value="1"/>
</dbReference>
<dbReference type="RefSeq" id="WP_078718287.1">
    <property type="nucleotide sequence ID" value="NZ_FUYC01000027.1"/>
</dbReference>
<evidence type="ECO:0000259" key="2">
    <source>
        <dbReference type="PROSITE" id="PS51833"/>
    </source>
</evidence>
<dbReference type="SMART" id="SM00052">
    <property type="entry name" value="EAL"/>
    <property type="match status" value="1"/>
</dbReference>
<feature type="domain" description="EAL" evidence="1">
    <location>
        <begin position="1"/>
        <end position="219"/>
    </location>
</feature>
<dbReference type="InterPro" id="IPR014408">
    <property type="entry name" value="dGMP_Pdiesterase_EAL/HD-GYP"/>
</dbReference>
<evidence type="ECO:0000313" key="3">
    <source>
        <dbReference type="EMBL" id="SKA96559.1"/>
    </source>
</evidence>
<dbReference type="PANTHER" id="PTHR33525:SF4">
    <property type="entry name" value="CYCLIC DI-GMP PHOSPHODIESTERASE CDGJ"/>
    <property type="match status" value="1"/>
</dbReference>
<dbReference type="OrthoDB" id="9804751at2"/>
<dbReference type="InterPro" id="IPR052340">
    <property type="entry name" value="RNase_Y/CdgJ"/>
</dbReference>
<dbReference type="SUPFAM" id="SSF109604">
    <property type="entry name" value="HD-domain/PDEase-like"/>
    <property type="match status" value="1"/>
</dbReference>
<keyword evidence="4" id="KW-1185">Reference proteome</keyword>
<evidence type="ECO:0000313" key="4">
    <source>
        <dbReference type="Proteomes" id="UP000190027"/>
    </source>
</evidence>
<dbReference type="STRING" id="1121449.SAMN02745704_02744"/>
<gene>
    <name evidence="3" type="ORF">SAMN02745704_02744</name>
</gene>
<dbReference type="Gene3D" id="1.10.3210.10">
    <property type="entry name" value="Hypothetical protein af1432"/>
    <property type="match status" value="1"/>
</dbReference>
<dbReference type="PIRSF" id="PIRSF003180">
    <property type="entry name" value="DiGMPpdiest_YuxH"/>
    <property type="match status" value="1"/>
</dbReference>
<proteinExistence type="predicted"/>